<accession>A0ABT4RLR6</accession>
<evidence type="ECO:0000313" key="3">
    <source>
        <dbReference type="Proteomes" id="UP001147700"/>
    </source>
</evidence>
<dbReference type="Proteomes" id="UP001147700">
    <property type="component" value="Unassembled WGS sequence"/>
</dbReference>
<organism evidence="2 3">
    <name type="scientific">Solirubrobacter deserti</name>
    <dbReference type="NCBI Taxonomy" id="2282478"/>
    <lineage>
        <taxon>Bacteria</taxon>
        <taxon>Bacillati</taxon>
        <taxon>Actinomycetota</taxon>
        <taxon>Thermoleophilia</taxon>
        <taxon>Solirubrobacterales</taxon>
        <taxon>Solirubrobacteraceae</taxon>
        <taxon>Solirubrobacter</taxon>
    </lineage>
</organism>
<evidence type="ECO:0000313" key="2">
    <source>
        <dbReference type="EMBL" id="MDA0139430.1"/>
    </source>
</evidence>
<proteinExistence type="predicted"/>
<reference evidence="2" key="1">
    <citation type="submission" date="2022-10" db="EMBL/GenBank/DDBJ databases">
        <title>The WGS of Solirubrobacter sp. CPCC 204708.</title>
        <authorList>
            <person name="Jiang Z."/>
        </authorList>
    </citation>
    <scope>NUCLEOTIDE SEQUENCE</scope>
    <source>
        <strain evidence="2">CPCC 204708</strain>
    </source>
</reference>
<dbReference type="RefSeq" id="WP_202958015.1">
    <property type="nucleotide sequence ID" value="NZ_JAPCID010000025.1"/>
</dbReference>
<name>A0ABT4RLR6_9ACTN</name>
<comment type="caution">
    <text evidence="2">The sequence shown here is derived from an EMBL/GenBank/DDBJ whole genome shotgun (WGS) entry which is preliminary data.</text>
</comment>
<keyword evidence="3" id="KW-1185">Reference proteome</keyword>
<gene>
    <name evidence="2" type="ORF">OJ962_18145</name>
</gene>
<feature type="region of interest" description="Disordered" evidence="1">
    <location>
        <begin position="345"/>
        <end position="402"/>
    </location>
</feature>
<sequence>MERVRVEAPSPPLGRVAEQAPAQAFTSEAILSLQRCAGNQAVVEALRSGRIGGPWLLRSTSLEPYLTTSKTKSNTGELAKIGKKVQLEVDRAVKLLHADPGLKAHGAVDGYLGRWVKTWDSFKAKPSELPPFFFARYGYAVETLTQKSLEAIKIAPYEFTFQVAHGHTRPDIVVLLNGEEVAWIDITSHGSPDHILKKTGSQWKTRQYVAEVRYDTPVPQQLGKGTLTKADKAKFEAAAQHAERAEAARNAALDSLLKALNQVLGKSYYSKSNGRAAIRRAIDKTIGHPVSPGAAKAIVELLDDIEVKELDGTVRLKTGSSVAAYMFRGIGASVRKARRELEEFGAPSHKRKAVADPVTEESDDDVEDADGSSSDESESDAESGDGRLIYAGAGRRPGGKRS</sequence>
<feature type="compositionally biased region" description="Acidic residues" evidence="1">
    <location>
        <begin position="358"/>
        <end position="383"/>
    </location>
</feature>
<protein>
    <submittedName>
        <fullName evidence="2">Uncharacterized protein</fullName>
    </submittedName>
</protein>
<dbReference type="EMBL" id="JAPCID010000025">
    <property type="protein sequence ID" value="MDA0139430.1"/>
    <property type="molecule type" value="Genomic_DNA"/>
</dbReference>
<evidence type="ECO:0000256" key="1">
    <source>
        <dbReference type="SAM" id="MobiDB-lite"/>
    </source>
</evidence>